<dbReference type="GO" id="GO:0016831">
    <property type="term" value="F:carboxy-lyase activity"/>
    <property type="evidence" value="ECO:0007669"/>
    <property type="project" value="InterPro"/>
</dbReference>
<dbReference type="AlphaFoldDB" id="A0A178M288"/>
<evidence type="ECO:0000313" key="3">
    <source>
        <dbReference type="EMBL" id="OAN42161.1"/>
    </source>
</evidence>
<reference evidence="3 4" key="1">
    <citation type="submission" date="2016-04" db="EMBL/GenBank/DDBJ databases">
        <title>Draft Genome Sequences of Staphylococcus capitis Strain H36, S. capitis Strain H65, S. cohnii Strain H62, S. hominis Strain H69, Mycobacterium iranicum Strain H39, Plantibacter sp. Strain H53, Pseudomonas oryzihabitans Strain H72, and Microbacterium sp. Strain H83, isolated from residential settings.</title>
        <authorList>
            <person name="Lymperopoulou D."/>
            <person name="Adams R.I."/>
            <person name="Lindow S."/>
            <person name="Coil D.A."/>
            <person name="Jospin G."/>
            <person name="Eisen J.A."/>
        </authorList>
    </citation>
    <scope>NUCLEOTIDE SEQUENCE [LARGE SCALE GENOMIC DNA]</scope>
    <source>
        <strain evidence="3 4">H39</strain>
    </source>
</reference>
<dbReference type="Gene3D" id="3.20.20.140">
    <property type="entry name" value="Metal-dependent hydrolases"/>
    <property type="match status" value="1"/>
</dbReference>
<dbReference type="SUPFAM" id="SSF51556">
    <property type="entry name" value="Metallo-dependent hydrolases"/>
    <property type="match status" value="1"/>
</dbReference>
<dbReference type="GO" id="GO:0016787">
    <property type="term" value="F:hydrolase activity"/>
    <property type="evidence" value="ECO:0007669"/>
    <property type="project" value="InterPro"/>
</dbReference>
<dbReference type="Proteomes" id="UP000078396">
    <property type="component" value="Unassembled WGS sequence"/>
</dbReference>
<gene>
    <name evidence="3" type="ORF">A4X20_00065</name>
</gene>
<evidence type="ECO:0000256" key="1">
    <source>
        <dbReference type="ARBA" id="ARBA00023239"/>
    </source>
</evidence>
<keyword evidence="1" id="KW-0456">Lyase</keyword>
<dbReference type="OrthoDB" id="8673173at2"/>
<proteinExistence type="predicted"/>
<dbReference type="PANTHER" id="PTHR21240">
    <property type="entry name" value="2-AMINO-3-CARBOXYLMUCONATE-6-SEMIALDEHYDE DECARBOXYLASE"/>
    <property type="match status" value="1"/>
</dbReference>
<evidence type="ECO:0000259" key="2">
    <source>
        <dbReference type="Pfam" id="PF04909"/>
    </source>
</evidence>
<dbReference type="PANTHER" id="PTHR21240:SF28">
    <property type="entry name" value="ISO-OROTATE DECARBOXYLASE (EUROFUNG)"/>
    <property type="match status" value="1"/>
</dbReference>
<dbReference type="GO" id="GO:0005737">
    <property type="term" value="C:cytoplasm"/>
    <property type="evidence" value="ECO:0007669"/>
    <property type="project" value="TreeGrafter"/>
</dbReference>
<dbReference type="InterPro" id="IPR032466">
    <property type="entry name" value="Metal_Hydrolase"/>
</dbReference>
<protein>
    <recommendedName>
        <fullName evidence="2">Amidohydrolase-related domain-containing protein</fullName>
    </recommendedName>
</protein>
<evidence type="ECO:0000313" key="4">
    <source>
        <dbReference type="Proteomes" id="UP000078396"/>
    </source>
</evidence>
<sequence length="336" mass="36994">MPVIDAHAHLISTDAVEALRAEMPEYAPVFADRDGGRFLDYPSGRVSGPLPPGMFDVEVRIADMDRMGVDVQVLSPTPPQFGYALDEARSARHAAIVNDATTTTAEAAPDRFLTLLTLPLPHVGSALAELERCADRTSVRGVELGANVAGENLDAPEFEPLWAELERRRMFVLVHSAPADSPSYRKHFLRNLVGNPADSTLAIGSLIFGGVAERHPDLVFCFVHGGGFAPYQIGRWDRGWAHRPDLRDAIPCAPSEYLRRFYFDSLTHDTASLRFLGERVGWDRVVLGSDYCFDMASDDPVRDVRKLRLGTDDQASVLGMTMASILDRAESMRNEG</sequence>
<dbReference type="InterPro" id="IPR032465">
    <property type="entry name" value="ACMSD"/>
</dbReference>
<dbReference type="RefSeq" id="WP_064279505.1">
    <property type="nucleotide sequence ID" value="NZ_LWCS01000001.1"/>
</dbReference>
<accession>A0A178M288</accession>
<comment type="caution">
    <text evidence="3">The sequence shown here is derived from an EMBL/GenBank/DDBJ whole genome shotgun (WGS) entry which is preliminary data.</text>
</comment>
<dbReference type="InterPro" id="IPR006680">
    <property type="entry name" value="Amidohydro-rel"/>
</dbReference>
<dbReference type="GO" id="GO:0019748">
    <property type="term" value="P:secondary metabolic process"/>
    <property type="evidence" value="ECO:0007669"/>
    <property type="project" value="TreeGrafter"/>
</dbReference>
<feature type="domain" description="Amidohydrolase-related" evidence="2">
    <location>
        <begin position="4"/>
        <end position="319"/>
    </location>
</feature>
<name>A0A178M288_MYCIR</name>
<dbReference type="Pfam" id="PF04909">
    <property type="entry name" value="Amidohydro_2"/>
    <property type="match status" value="1"/>
</dbReference>
<dbReference type="EMBL" id="LWCS01000001">
    <property type="protein sequence ID" value="OAN42161.1"/>
    <property type="molecule type" value="Genomic_DNA"/>
</dbReference>
<organism evidence="3 4">
    <name type="scientific">Mycolicibacterium iranicum</name>
    <name type="common">Mycobacterium iranicum</name>
    <dbReference type="NCBI Taxonomy" id="912594"/>
    <lineage>
        <taxon>Bacteria</taxon>
        <taxon>Bacillati</taxon>
        <taxon>Actinomycetota</taxon>
        <taxon>Actinomycetes</taxon>
        <taxon>Mycobacteriales</taxon>
        <taxon>Mycobacteriaceae</taxon>
        <taxon>Mycolicibacterium</taxon>
    </lineage>
</organism>